<evidence type="ECO:0000313" key="9">
    <source>
        <dbReference type="EMBL" id="KJV06440.1"/>
    </source>
</evidence>
<comment type="catalytic activity">
    <reaction evidence="5 6">
        <text>holo-[ACP] + malonyl-CoA = malonyl-[ACP] + CoA</text>
        <dbReference type="Rhea" id="RHEA:41792"/>
        <dbReference type="Rhea" id="RHEA-COMP:9623"/>
        <dbReference type="Rhea" id="RHEA-COMP:9685"/>
        <dbReference type="ChEBI" id="CHEBI:57287"/>
        <dbReference type="ChEBI" id="CHEBI:57384"/>
        <dbReference type="ChEBI" id="CHEBI:64479"/>
        <dbReference type="ChEBI" id="CHEBI:78449"/>
        <dbReference type="EC" id="2.3.1.39"/>
    </reaction>
</comment>
<evidence type="ECO:0000256" key="2">
    <source>
        <dbReference type="ARBA" id="ARBA00018953"/>
    </source>
</evidence>
<feature type="active site" evidence="7">
    <location>
        <position position="96"/>
    </location>
</feature>
<feature type="active site" evidence="7">
    <location>
        <position position="206"/>
    </location>
</feature>
<proteinExistence type="inferred from homology"/>
<evidence type="ECO:0000313" key="10">
    <source>
        <dbReference type="Proteomes" id="UP000033684"/>
    </source>
</evidence>
<dbReference type="PATRIC" id="fig|1632867.3.peg.382"/>
<evidence type="ECO:0000256" key="7">
    <source>
        <dbReference type="PIRSR" id="PIRSR000446-1"/>
    </source>
</evidence>
<sequence length="316" mass="34339">MSKKLYNLAFVFPGQGSQSVGMMNNLAAVYPEVRQTFTEASDVLGFDLWQIVTEDADKQLDQTRYTQPAMLTAGVAIWRIWCQQSAIRPGWVAGHSLGEYTALICAEALAFADGLRLVAERGRLMQEAVPEGQGAMAAILGLEDHIVVNLCHSLSSDANVVSAVNFNSPGQVVIAGHVDAVTNAMAEAKRLGAKRALPIPVSVPSHCQLMQSAAEKLGEYLKSVTITTPKATLIHNVDVVSHDAPDVIKNALIEQLYKPVRWSDSIKFMHEQGVTCFVEFGPGKVLQGLNKRIVKEAEHLAIYDQQTLEHAGAFCT</sequence>
<dbReference type="Pfam" id="PF00698">
    <property type="entry name" value="Acyl_transf_1"/>
    <property type="match status" value="1"/>
</dbReference>
<dbReference type="InterPro" id="IPR016035">
    <property type="entry name" value="Acyl_Trfase/lysoPLipase"/>
</dbReference>
<dbReference type="FunFam" id="3.30.70.250:FF:000001">
    <property type="entry name" value="Malonyl CoA-acyl carrier protein transacylase"/>
    <property type="match status" value="1"/>
</dbReference>
<dbReference type="EMBL" id="LAJX01000111">
    <property type="protein sequence ID" value="KJV06440.1"/>
    <property type="molecule type" value="Genomic_DNA"/>
</dbReference>
<name>A0A0F3II09_9GAMM</name>
<gene>
    <name evidence="9" type="ORF">VZ94_11265</name>
</gene>
<keyword evidence="10" id="KW-1185">Reference proteome</keyword>
<dbReference type="EC" id="2.3.1.39" evidence="1 6"/>
<dbReference type="Gene3D" id="3.40.366.10">
    <property type="entry name" value="Malonyl-Coenzyme A Acyl Carrier Protein, domain 2"/>
    <property type="match status" value="1"/>
</dbReference>
<dbReference type="NCBIfam" id="TIGR00128">
    <property type="entry name" value="fabD"/>
    <property type="match status" value="1"/>
</dbReference>
<dbReference type="InterPro" id="IPR014043">
    <property type="entry name" value="Acyl_transferase_dom"/>
</dbReference>
<evidence type="ECO:0000256" key="3">
    <source>
        <dbReference type="ARBA" id="ARBA00022679"/>
    </source>
</evidence>
<dbReference type="Gene3D" id="3.30.70.250">
    <property type="entry name" value="Malonyl-CoA ACP transacylase, ACP-binding"/>
    <property type="match status" value="1"/>
</dbReference>
<dbReference type="OrthoDB" id="9808564at2"/>
<organism evidence="9 10">
    <name type="scientific">Methylocucumis oryzae</name>
    <dbReference type="NCBI Taxonomy" id="1632867"/>
    <lineage>
        <taxon>Bacteria</taxon>
        <taxon>Pseudomonadati</taxon>
        <taxon>Pseudomonadota</taxon>
        <taxon>Gammaproteobacteria</taxon>
        <taxon>Methylococcales</taxon>
        <taxon>Methylococcaceae</taxon>
        <taxon>Methylocucumis</taxon>
    </lineage>
</organism>
<dbReference type="InterPro" id="IPR001227">
    <property type="entry name" value="Ac_transferase_dom_sf"/>
</dbReference>
<dbReference type="PIRSF" id="PIRSF000446">
    <property type="entry name" value="Mct"/>
    <property type="match status" value="1"/>
</dbReference>
<dbReference type="AlphaFoldDB" id="A0A0F3II09"/>
<evidence type="ECO:0000256" key="6">
    <source>
        <dbReference type="PIRNR" id="PIRNR000446"/>
    </source>
</evidence>
<dbReference type="SUPFAM" id="SSF55048">
    <property type="entry name" value="Probable ACP-binding domain of malonyl-CoA ACP transacylase"/>
    <property type="match status" value="1"/>
</dbReference>
<dbReference type="GO" id="GO:0005829">
    <property type="term" value="C:cytosol"/>
    <property type="evidence" value="ECO:0007669"/>
    <property type="project" value="TreeGrafter"/>
</dbReference>
<dbReference type="InterPro" id="IPR004410">
    <property type="entry name" value="Malonyl_CoA-ACP_transAc_FabD"/>
</dbReference>
<evidence type="ECO:0000259" key="8">
    <source>
        <dbReference type="SMART" id="SM00827"/>
    </source>
</evidence>
<dbReference type="PANTHER" id="PTHR42681">
    <property type="entry name" value="MALONYL-COA-ACYL CARRIER PROTEIN TRANSACYLASE, MITOCHONDRIAL"/>
    <property type="match status" value="1"/>
</dbReference>
<feature type="domain" description="Malonyl-CoA:ACP transacylase (MAT)" evidence="8">
    <location>
        <begin position="11"/>
        <end position="306"/>
    </location>
</feature>
<evidence type="ECO:0000256" key="1">
    <source>
        <dbReference type="ARBA" id="ARBA00013258"/>
    </source>
</evidence>
<dbReference type="PANTHER" id="PTHR42681:SF1">
    <property type="entry name" value="MALONYL-COA-ACYL CARRIER PROTEIN TRANSACYLASE, MITOCHONDRIAL"/>
    <property type="match status" value="1"/>
</dbReference>
<dbReference type="InterPro" id="IPR016036">
    <property type="entry name" value="Malonyl_transacylase_ACP-bd"/>
</dbReference>
<dbReference type="InterPro" id="IPR050858">
    <property type="entry name" value="Mal-CoA-ACP_Trans/PKS_FabD"/>
</dbReference>
<keyword evidence="4 6" id="KW-0012">Acyltransferase</keyword>
<dbReference type="SMART" id="SM00827">
    <property type="entry name" value="PKS_AT"/>
    <property type="match status" value="1"/>
</dbReference>
<dbReference type="GO" id="GO:0004314">
    <property type="term" value="F:[acyl-carrier-protein] S-malonyltransferase activity"/>
    <property type="evidence" value="ECO:0007669"/>
    <property type="project" value="UniProtKB-EC"/>
</dbReference>
<accession>A0A0F3II09</accession>
<dbReference type="Proteomes" id="UP000033684">
    <property type="component" value="Unassembled WGS sequence"/>
</dbReference>
<comment type="similarity">
    <text evidence="6">Belongs to the fabD family.</text>
</comment>
<dbReference type="SUPFAM" id="SSF52151">
    <property type="entry name" value="FabD/lysophospholipase-like"/>
    <property type="match status" value="1"/>
</dbReference>
<evidence type="ECO:0000256" key="5">
    <source>
        <dbReference type="ARBA" id="ARBA00048462"/>
    </source>
</evidence>
<dbReference type="RefSeq" id="WP_045779303.1">
    <property type="nucleotide sequence ID" value="NZ_LAJX01000111.1"/>
</dbReference>
<evidence type="ECO:0000256" key="4">
    <source>
        <dbReference type="ARBA" id="ARBA00023315"/>
    </source>
</evidence>
<dbReference type="InterPro" id="IPR024925">
    <property type="entry name" value="Malonyl_CoA-ACP_transAc"/>
</dbReference>
<dbReference type="GO" id="GO:0006633">
    <property type="term" value="P:fatty acid biosynthetic process"/>
    <property type="evidence" value="ECO:0007669"/>
    <property type="project" value="TreeGrafter"/>
</dbReference>
<reference evidence="10" key="1">
    <citation type="submission" date="2015-03" db="EMBL/GenBank/DDBJ databases">
        <title>Draft genome sequence of a novel methanotroph (Sn10-6) isolated from flooded ricefield rhizosphere in India.</title>
        <authorList>
            <person name="Pandit P.S."/>
            <person name="Pore S.D."/>
            <person name="Arora P."/>
            <person name="Kapse N.G."/>
            <person name="Dhakephalkar P.K."/>
            <person name="Rahalkar M.C."/>
        </authorList>
    </citation>
    <scope>NUCLEOTIDE SEQUENCE [LARGE SCALE GENOMIC DNA]</scope>
    <source>
        <strain evidence="10">Sn10-6</strain>
    </source>
</reference>
<comment type="caution">
    <text evidence="9">The sequence shown here is derived from an EMBL/GenBank/DDBJ whole genome shotgun (WGS) entry which is preliminary data.</text>
</comment>
<keyword evidence="3 6" id="KW-0808">Transferase</keyword>
<reference evidence="9 10" key="2">
    <citation type="journal article" date="2016" name="Microb. Ecol.">
        <title>Genome Characteristics of a Novel Type I Methanotroph (Sn10-6) Isolated from a Flooded Indian Rice Field.</title>
        <authorList>
            <person name="Rahalkar M.C."/>
            <person name="Pandit P.S."/>
            <person name="Dhakephalkar P.K."/>
            <person name="Pore S."/>
            <person name="Arora P."/>
            <person name="Kapse N."/>
        </authorList>
    </citation>
    <scope>NUCLEOTIDE SEQUENCE [LARGE SCALE GENOMIC DNA]</scope>
    <source>
        <strain evidence="9 10">Sn10-6</strain>
    </source>
</reference>
<protein>
    <recommendedName>
        <fullName evidence="2 6">Malonyl CoA-acyl carrier protein transacylase</fullName>
        <ecNumber evidence="1 6">2.3.1.39</ecNumber>
    </recommendedName>
</protein>